<accession>A0ABT4PJU9</accession>
<evidence type="ECO:0000256" key="1">
    <source>
        <dbReference type="ARBA" id="ARBA00004442"/>
    </source>
</evidence>
<evidence type="ECO:0000313" key="8">
    <source>
        <dbReference type="EMBL" id="MCZ8373259.1"/>
    </source>
</evidence>
<dbReference type="InterPro" id="IPR033985">
    <property type="entry name" value="SusD-like_N"/>
</dbReference>
<dbReference type="CDD" id="cd08977">
    <property type="entry name" value="SusD"/>
    <property type="match status" value="1"/>
</dbReference>
<dbReference type="Proteomes" id="UP001141933">
    <property type="component" value="Unassembled WGS sequence"/>
</dbReference>
<dbReference type="EMBL" id="JAPZVM010000010">
    <property type="protein sequence ID" value="MCZ8373259.1"/>
    <property type="molecule type" value="Genomic_DNA"/>
</dbReference>
<comment type="similarity">
    <text evidence="2">Belongs to the SusD family.</text>
</comment>
<evidence type="ECO:0000259" key="6">
    <source>
        <dbReference type="Pfam" id="PF07980"/>
    </source>
</evidence>
<dbReference type="Pfam" id="PF14322">
    <property type="entry name" value="SusD-like_3"/>
    <property type="match status" value="1"/>
</dbReference>
<dbReference type="Pfam" id="PF07980">
    <property type="entry name" value="SusD_RagB"/>
    <property type="match status" value="1"/>
</dbReference>
<evidence type="ECO:0000313" key="9">
    <source>
        <dbReference type="Proteomes" id="UP001141933"/>
    </source>
</evidence>
<dbReference type="InterPro" id="IPR011990">
    <property type="entry name" value="TPR-like_helical_dom_sf"/>
</dbReference>
<evidence type="ECO:0000256" key="2">
    <source>
        <dbReference type="ARBA" id="ARBA00006275"/>
    </source>
</evidence>
<dbReference type="Gene3D" id="1.25.40.390">
    <property type="match status" value="1"/>
</dbReference>
<keyword evidence="9" id="KW-1185">Reference proteome</keyword>
<evidence type="ECO:0000256" key="3">
    <source>
        <dbReference type="ARBA" id="ARBA00022729"/>
    </source>
</evidence>
<evidence type="ECO:0000256" key="5">
    <source>
        <dbReference type="ARBA" id="ARBA00023237"/>
    </source>
</evidence>
<proteinExistence type="inferred from homology"/>
<reference evidence="8" key="1">
    <citation type="submission" date="2022-12" db="EMBL/GenBank/DDBJ databases">
        <title>Phocaeicola acetigenes sp. nov., isolated feces from a healthy human.</title>
        <authorList>
            <person name="Do H."/>
            <person name="Ha Y.B."/>
            <person name="Kim J.-S."/>
            <person name="Suh M.K."/>
            <person name="Kim H.S."/>
            <person name="Lee J.-S."/>
        </authorList>
    </citation>
    <scope>NUCLEOTIDE SEQUENCE</scope>
    <source>
        <strain evidence="8">KGMB11183</strain>
    </source>
</reference>
<evidence type="ECO:0000259" key="7">
    <source>
        <dbReference type="Pfam" id="PF14322"/>
    </source>
</evidence>
<feature type="domain" description="RagB/SusD" evidence="6">
    <location>
        <begin position="361"/>
        <end position="495"/>
    </location>
</feature>
<keyword evidence="5" id="KW-0998">Cell outer membrane</keyword>
<dbReference type="Gene3D" id="1.25.40.900">
    <property type="match status" value="1"/>
</dbReference>
<protein>
    <submittedName>
        <fullName evidence="8">RagB/SusD family nutrient uptake outer membrane protein</fullName>
    </submittedName>
</protein>
<dbReference type="RefSeq" id="WP_269878574.1">
    <property type="nucleotide sequence ID" value="NZ_JAPZVM010000010.1"/>
</dbReference>
<evidence type="ECO:0000256" key="4">
    <source>
        <dbReference type="ARBA" id="ARBA00023136"/>
    </source>
</evidence>
<name>A0ABT4PJU9_9BACT</name>
<feature type="domain" description="SusD-like N-terminal" evidence="7">
    <location>
        <begin position="23"/>
        <end position="233"/>
    </location>
</feature>
<dbReference type="Gene3D" id="2.20.20.130">
    <property type="match status" value="1"/>
</dbReference>
<comment type="subcellular location">
    <subcellularLocation>
        <location evidence="1">Cell outer membrane</location>
    </subcellularLocation>
</comment>
<keyword evidence="4" id="KW-0472">Membrane</keyword>
<keyword evidence="3" id="KW-0732">Signal</keyword>
<organism evidence="8 9">
    <name type="scientific">Phocaeicola acetigenes</name>
    <dbReference type="NCBI Taxonomy" id="3016083"/>
    <lineage>
        <taxon>Bacteria</taxon>
        <taxon>Pseudomonadati</taxon>
        <taxon>Bacteroidota</taxon>
        <taxon>Bacteroidia</taxon>
        <taxon>Bacteroidales</taxon>
        <taxon>Bacteroidaceae</taxon>
        <taxon>Phocaeicola</taxon>
    </lineage>
</organism>
<comment type="caution">
    <text evidence="8">The sequence shown here is derived from an EMBL/GenBank/DDBJ whole genome shotgun (WGS) entry which is preliminary data.</text>
</comment>
<dbReference type="SUPFAM" id="SSF48452">
    <property type="entry name" value="TPR-like"/>
    <property type="match status" value="1"/>
</dbReference>
<dbReference type="InterPro" id="IPR012944">
    <property type="entry name" value="SusD_RagB_dom"/>
</dbReference>
<gene>
    <name evidence="8" type="ORF">O6P32_11165</name>
</gene>
<dbReference type="PROSITE" id="PS51257">
    <property type="entry name" value="PROKAR_LIPOPROTEIN"/>
    <property type="match status" value="1"/>
</dbReference>
<sequence>MKKFYTYILILMTLGSSSCSESWLDLDPSTSIQTPEAIRTLEDAQSALNGIYRLASAHSYYGDNYLYYGDCRAEDVQARESKGAGRRVSPYYEYNVLASDNFNITLVWNQAYKVIRQTNNLLYYIEQGNVKTSDTQSLNRIKSEALAMRGLALYDLTRLFGMPYSYDNGASLGVPIETTITDQTHQPKRNTVAECYKQVIEDLSNSLSGLSTEKADGFLNYWAVQGLLSRVYLNKGDNESAYTAATDVIENSKQLYQLYSYEEYPNVWGKDFQSESLFEFYFSLTEPSGGSGGEGAPMVYANEAKVDWNNLILTKAYLDLLNEDPNDIRHCLTQASVISNNEGLPEAARSEKVYLTKYPGKSGDPRDNNLCIVRLSEIYLNAAEASFKLGGDKSSKGREYLNEIVSRRTNPAKTVEAAEFTLERILKERRKELVGEGLALYDYTRNKLTIKREGGWHLNTIKDAQANSIAPNDLRLALPIPQTEIDANPNMQQNPR</sequence>